<feature type="compositionally biased region" description="Polar residues" evidence="1">
    <location>
        <begin position="372"/>
        <end position="387"/>
    </location>
</feature>
<sequence>MEVETTKMFLEGAIRHPLSADQLSYGRGSMRPDGALTQDCGSVRALVVLKEDKNEIGTGGCDPSHQCSMGYRSYYAQKKMKPIRESCCCPSFLIAIAGPWMCILGAVYVEYPIVQQLTDFIWIGGHPYDNHKLKSVTRILASLGTGIAELKEFYSKLPRLYNSQRFFPFVRHYSVEGRVVNFSYMTYLFPMQSPSKAIFRATAETEGERRNIIVKFTQRYNVEAHRHLATKHLAPELLYCSEDDPDSADLAGLIMVVMEDIDGGQTAYEKYGNDRLDQPIFDRVAEAIGVLHGRNIVFGDLRYPNIMITKDEGVRLIDFDWCGEHGKDTYPGSLNVDRDTNSIDWHPGVERGGTMVKEHDNFMLHNMKPRSDITSLPNPPLATTSSLGKRKKPANENEGEDM</sequence>
<feature type="transmembrane region" description="Helical" evidence="2">
    <location>
        <begin position="87"/>
        <end position="109"/>
    </location>
</feature>
<evidence type="ECO:0000256" key="2">
    <source>
        <dbReference type="SAM" id="Phobius"/>
    </source>
</evidence>
<proteinExistence type="predicted"/>
<keyword evidence="2" id="KW-0812">Transmembrane</keyword>
<dbReference type="SUPFAM" id="SSF56112">
    <property type="entry name" value="Protein kinase-like (PK-like)"/>
    <property type="match status" value="1"/>
</dbReference>
<feature type="region of interest" description="Disordered" evidence="1">
    <location>
        <begin position="368"/>
        <end position="402"/>
    </location>
</feature>
<keyword evidence="2" id="KW-1133">Transmembrane helix</keyword>
<evidence type="ECO:0000313" key="3">
    <source>
        <dbReference type="EMBL" id="KAH9000157.1"/>
    </source>
</evidence>
<comment type="caution">
    <text evidence="3">The sequence shown here is derived from an EMBL/GenBank/DDBJ whole genome shotgun (WGS) entry which is preliminary data.</text>
</comment>
<keyword evidence="4" id="KW-1185">Reference proteome</keyword>
<dbReference type="Proteomes" id="UP001201163">
    <property type="component" value="Unassembled WGS sequence"/>
</dbReference>
<gene>
    <name evidence="3" type="ORF">EDB92DRAFT_470325</name>
</gene>
<name>A0AAD4LUB5_9AGAM</name>
<evidence type="ECO:0008006" key="5">
    <source>
        <dbReference type="Google" id="ProtNLM"/>
    </source>
</evidence>
<accession>A0AAD4LUB5</accession>
<organism evidence="3 4">
    <name type="scientific">Lactarius akahatsu</name>
    <dbReference type="NCBI Taxonomy" id="416441"/>
    <lineage>
        <taxon>Eukaryota</taxon>
        <taxon>Fungi</taxon>
        <taxon>Dikarya</taxon>
        <taxon>Basidiomycota</taxon>
        <taxon>Agaricomycotina</taxon>
        <taxon>Agaricomycetes</taxon>
        <taxon>Russulales</taxon>
        <taxon>Russulaceae</taxon>
        <taxon>Lactarius</taxon>
    </lineage>
</organism>
<dbReference type="InterPro" id="IPR011009">
    <property type="entry name" value="Kinase-like_dom_sf"/>
</dbReference>
<evidence type="ECO:0000313" key="4">
    <source>
        <dbReference type="Proteomes" id="UP001201163"/>
    </source>
</evidence>
<keyword evidence="2" id="KW-0472">Membrane</keyword>
<protein>
    <recommendedName>
        <fullName evidence="5">Protein kinase domain-containing protein</fullName>
    </recommendedName>
</protein>
<reference evidence="3" key="1">
    <citation type="submission" date="2022-01" db="EMBL/GenBank/DDBJ databases">
        <title>Comparative genomics reveals a dynamic genome evolution in the ectomycorrhizal milk-cap (Lactarius) mushrooms.</title>
        <authorList>
            <consortium name="DOE Joint Genome Institute"/>
            <person name="Lebreton A."/>
            <person name="Tang N."/>
            <person name="Kuo A."/>
            <person name="LaButti K."/>
            <person name="Drula E."/>
            <person name="Barry K."/>
            <person name="Clum A."/>
            <person name="Lipzen A."/>
            <person name="Mousain D."/>
            <person name="Ng V."/>
            <person name="Wang R."/>
            <person name="Wang X."/>
            <person name="Dai Y."/>
            <person name="Henrissat B."/>
            <person name="Grigoriev I.V."/>
            <person name="Guerin-Laguette A."/>
            <person name="Yu F."/>
            <person name="Martin F.M."/>
        </authorList>
    </citation>
    <scope>NUCLEOTIDE SEQUENCE</scope>
    <source>
        <strain evidence="3">QP</strain>
    </source>
</reference>
<dbReference type="Gene3D" id="1.10.510.10">
    <property type="entry name" value="Transferase(Phosphotransferase) domain 1"/>
    <property type="match status" value="1"/>
</dbReference>
<dbReference type="AlphaFoldDB" id="A0AAD4LUB5"/>
<evidence type="ECO:0000256" key="1">
    <source>
        <dbReference type="SAM" id="MobiDB-lite"/>
    </source>
</evidence>
<dbReference type="EMBL" id="JAKELL010000002">
    <property type="protein sequence ID" value="KAH9000157.1"/>
    <property type="molecule type" value="Genomic_DNA"/>
</dbReference>